<keyword evidence="2" id="KW-1185">Reference proteome</keyword>
<dbReference type="EMBL" id="BNBE01000003">
    <property type="protein sequence ID" value="GHG21916.1"/>
    <property type="molecule type" value="Genomic_DNA"/>
</dbReference>
<protein>
    <recommendedName>
        <fullName evidence="3">HEPN domain-containing protein</fullName>
    </recommendedName>
</protein>
<evidence type="ECO:0000313" key="2">
    <source>
        <dbReference type="Proteomes" id="UP000632849"/>
    </source>
</evidence>
<reference evidence="1" key="2">
    <citation type="submission" date="2020-09" db="EMBL/GenBank/DDBJ databases">
        <authorList>
            <person name="Sun Q."/>
            <person name="Ohkuma M."/>
        </authorList>
    </citation>
    <scope>NUCLEOTIDE SEQUENCE</scope>
    <source>
        <strain evidence="1">JCM 4122</strain>
    </source>
</reference>
<dbReference type="Proteomes" id="UP000632849">
    <property type="component" value="Unassembled WGS sequence"/>
</dbReference>
<name>A0A919BWE0_STRFL</name>
<organism evidence="1 2">
    <name type="scientific">Streptomyces filamentosus</name>
    <name type="common">Streptomyces roseosporus</name>
    <dbReference type="NCBI Taxonomy" id="67294"/>
    <lineage>
        <taxon>Bacteria</taxon>
        <taxon>Bacillati</taxon>
        <taxon>Actinomycetota</taxon>
        <taxon>Actinomycetes</taxon>
        <taxon>Kitasatosporales</taxon>
        <taxon>Streptomycetaceae</taxon>
        <taxon>Streptomyces</taxon>
    </lineage>
</organism>
<evidence type="ECO:0008006" key="3">
    <source>
        <dbReference type="Google" id="ProtNLM"/>
    </source>
</evidence>
<gene>
    <name evidence="1" type="ORF">GCM10017667_66920</name>
</gene>
<reference evidence="1" key="1">
    <citation type="journal article" date="2014" name="Int. J. Syst. Evol. Microbiol.">
        <title>Complete genome sequence of Corynebacterium casei LMG S-19264T (=DSM 44701T), isolated from a smear-ripened cheese.</title>
        <authorList>
            <consortium name="US DOE Joint Genome Institute (JGI-PGF)"/>
            <person name="Walter F."/>
            <person name="Albersmeier A."/>
            <person name="Kalinowski J."/>
            <person name="Ruckert C."/>
        </authorList>
    </citation>
    <scope>NUCLEOTIDE SEQUENCE</scope>
    <source>
        <strain evidence="1">JCM 4122</strain>
    </source>
</reference>
<evidence type="ECO:0000313" key="1">
    <source>
        <dbReference type="EMBL" id="GHG21916.1"/>
    </source>
</evidence>
<accession>A0A919BWE0</accession>
<sequence>MPGMSYLSPFGDMDTDHESPDALCLSRAHCANAPEDTLGEFFQGSLALIDAGVPQPAFFMARQLAELSLKTFLGPRQKAIHRLGEMLDELAENGDDLFAEGDDQRLIVQFIRDLHERDPKGDEGRYPTNRSGEPSLARVCCADPHMLREHVCRLFLYTQKRLNRSDQSV</sequence>
<dbReference type="AlphaFoldDB" id="A0A919BWE0"/>
<proteinExistence type="predicted"/>
<comment type="caution">
    <text evidence="1">The sequence shown here is derived from an EMBL/GenBank/DDBJ whole genome shotgun (WGS) entry which is preliminary data.</text>
</comment>